<evidence type="ECO:0000313" key="1">
    <source>
        <dbReference type="EMBL" id="CAI9271749.1"/>
    </source>
</evidence>
<protein>
    <submittedName>
        <fullName evidence="1">Uncharacterized protein</fullName>
    </submittedName>
</protein>
<dbReference type="AlphaFoldDB" id="A0AA35VMX0"/>
<dbReference type="Proteomes" id="UP001177003">
    <property type="component" value="Chromosome 2"/>
</dbReference>
<evidence type="ECO:0000313" key="2">
    <source>
        <dbReference type="Proteomes" id="UP001177003"/>
    </source>
</evidence>
<reference evidence="1" key="1">
    <citation type="submission" date="2023-04" db="EMBL/GenBank/DDBJ databases">
        <authorList>
            <person name="Vijverberg K."/>
            <person name="Xiong W."/>
            <person name="Schranz E."/>
        </authorList>
    </citation>
    <scope>NUCLEOTIDE SEQUENCE</scope>
</reference>
<accession>A0AA35VMX0</accession>
<sequence>METIMQKLIGYLRMMKTSLANLQQTYTTVNTDMQTLLHDVPEELPYKELTVATHVIADLDNITVLMLDMFGMMQENISEAIDVCNKIPHNHQTP</sequence>
<name>A0AA35VMX0_LACSI</name>
<gene>
    <name evidence="1" type="ORF">LSALG_LOCUS12009</name>
</gene>
<organism evidence="1 2">
    <name type="scientific">Lactuca saligna</name>
    <name type="common">Willowleaf lettuce</name>
    <dbReference type="NCBI Taxonomy" id="75948"/>
    <lineage>
        <taxon>Eukaryota</taxon>
        <taxon>Viridiplantae</taxon>
        <taxon>Streptophyta</taxon>
        <taxon>Embryophyta</taxon>
        <taxon>Tracheophyta</taxon>
        <taxon>Spermatophyta</taxon>
        <taxon>Magnoliopsida</taxon>
        <taxon>eudicotyledons</taxon>
        <taxon>Gunneridae</taxon>
        <taxon>Pentapetalae</taxon>
        <taxon>asterids</taxon>
        <taxon>campanulids</taxon>
        <taxon>Asterales</taxon>
        <taxon>Asteraceae</taxon>
        <taxon>Cichorioideae</taxon>
        <taxon>Cichorieae</taxon>
        <taxon>Lactucinae</taxon>
        <taxon>Lactuca</taxon>
    </lineage>
</organism>
<dbReference type="EMBL" id="OX465078">
    <property type="protein sequence ID" value="CAI9271749.1"/>
    <property type="molecule type" value="Genomic_DNA"/>
</dbReference>
<proteinExistence type="predicted"/>
<keyword evidence="2" id="KW-1185">Reference proteome</keyword>